<dbReference type="AlphaFoldDB" id="N9R6W0"/>
<dbReference type="OrthoDB" id="6709232at2"/>
<name>N9R6W0_9GAMM</name>
<dbReference type="Proteomes" id="UP000013009">
    <property type="component" value="Unassembled WGS sequence"/>
</dbReference>
<accession>N9R6W0</accession>
<evidence type="ECO:0000313" key="1">
    <source>
        <dbReference type="EMBL" id="ENX34887.1"/>
    </source>
</evidence>
<protein>
    <submittedName>
        <fullName evidence="1">Uncharacterized protein</fullName>
    </submittedName>
</protein>
<organism evidence="1 2">
    <name type="scientific">Acinetobacter colistiniresistens</name>
    <dbReference type="NCBI Taxonomy" id="280145"/>
    <lineage>
        <taxon>Bacteria</taxon>
        <taxon>Pseudomonadati</taxon>
        <taxon>Pseudomonadota</taxon>
        <taxon>Gammaproteobacteria</taxon>
        <taxon>Moraxellales</taxon>
        <taxon>Moraxellaceae</taxon>
        <taxon>Acinetobacter</taxon>
    </lineage>
</organism>
<proteinExistence type="predicted"/>
<comment type="caution">
    <text evidence="1">The sequence shown here is derived from an EMBL/GenBank/DDBJ whole genome shotgun (WGS) entry which is preliminary data.</text>
</comment>
<dbReference type="EMBL" id="APRZ01000014">
    <property type="protein sequence ID" value="ENX34887.1"/>
    <property type="molecule type" value="Genomic_DNA"/>
</dbReference>
<keyword evidence="2" id="KW-1185">Reference proteome</keyword>
<sequence length="257" mass="29912">MPVCFDFYAPDGSLQLSTETKPIGRHKEYMYWSNNSNGAQIGPYMIDPENKQRLSQRDYRAYSYPRLTMKEGFMYFMQLNDGAIVSFSPDFGTCLGIQPHAGRILLADVREYNPVPLPNEHIQVFNQKGQMVWGSESLAQSIQLIDWHTIYFGDHDYYTVPQLFFDVPQNVDMNKVFFYVSMNNAMFGPRATDSVGVTQFPLLYMRRRGNRIFLLPDFYTYFNSYERYNTEDFKSKITYAAGGTDFQVLVMYVPDPN</sequence>
<evidence type="ECO:0000313" key="2">
    <source>
        <dbReference type="Proteomes" id="UP000013009"/>
    </source>
</evidence>
<gene>
    <name evidence="1" type="ORF">F889_01527</name>
</gene>
<dbReference type="PATRIC" id="fig|1217695.3.peg.1484"/>
<reference evidence="1 2" key="1">
    <citation type="submission" date="2013-02" db="EMBL/GenBank/DDBJ databases">
        <title>The Genome Sequence of Acinetobacter sp. NIPH 1859.</title>
        <authorList>
            <consortium name="The Broad Institute Genome Sequencing Platform"/>
            <consortium name="The Broad Institute Genome Sequencing Center for Infectious Disease"/>
            <person name="Cerqueira G."/>
            <person name="Feldgarden M."/>
            <person name="Courvalin P."/>
            <person name="Perichon B."/>
            <person name="Grillot-Courvalin C."/>
            <person name="Clermont D."/>
            <person name="Rocha E."/>
            <person name="Yoon E.-J."/>
            <person name="Nemec A."/>
            <person name="Walker B."/>
            <person name="Young S.K."/>
            <person name="Zeng Q."/>
            <person name="Gargeya S."/>
            <person name="Fitzgerald M."/>
            <person name="Haas B."/>
            <person name="Abouelleil A."/>
            <person name="Alvarado L."/>
            <person name="Arachchi H.M."/>
            <person name="Berlin A.M."/>
            <person name="Chapman S.B."/>
            <person name="Dewar J."/>
            <person name="Goldberg J."/>
            <person name="Griggs A."/>
            <person name="Gujja S."/>
            <person name="Hansen M."/>
            <person name="Howarth C."/>
            <person name="Imamovic A."/>
            <person name="Larimer J."/>
            <person name="McCowan C."/>
            <person name="Murphy C."/>
            <person name="Neiman D."/>
            <person name="Pearson M."/>
            <person name="Priest M."/>
            <person name="Roberts A."/>
            <person name="Saif S."/>
            <person name="Shea T."/>
            <person name="Sisk P."/>
            <person name="Sykes S."/>
            <person name="Wortman J."/>
            <person name="Nusbaum C."/>
            <person name="Birren B."/>
        </authorList>
    </citation>
    <scope>NUCLEOTIDE SEQUENCE [LARGE SCALE GENOMIC DNA]</scope>
    <source>
        <strain evidence="1 2">NIPH 1859</strain>
    </source>
</reference>
<dbReference type="HOGENOM" id="CLU_1080205_0_0_6"/>